<dbReference type="EMBL" id="DF820470">
    <property type="protein sequence ID" value="GAK59697.1"/>
    <property type="molecule type" value="Genomic_DNA"/>
</dbReference>
<organism evidence="2">
    <name type="scientific">Vecturithrix granuli</name>
    <dbReference type="NCBI Taxonomy" id="1499967"/>
    <lineage>
        <taxon>Bacteria</taxon>
        <taxon>Candidatus Moduliflexota</taxon>
        <taxon>Candidatus Vecturitrichia</taxon>
        <taxon>Candidatus Vecturitrichales</taxon>
        <taxon>Candidatus Vecturitrichaceae</taxon>
        <taxon>Candidatus Vecturithrix</taxon>
    </lineage>
</organism>
<evidence type="ECO:0000313" key="2">
    <source>
        <dbReference type="EMBL" id="GAK59697.1"/>
    </source>
</evidence>
<feature type="domain" description="DUF5615" evidence="1">
    <location>
        <begin position="3"/>
        <end position="82"/>
    </location>
</feature>
<dbReference type="Proteomes" id="UP000030661">
    <property type="component" value="Unassembled WGS sequence"/>
</dbReference>
<proteinExistence type="predicted"/>
<protein>
    <recommendedName>
        <fullName evidence="1">DUF5615 domain-containing protein</fullName>
    </recommendedName>
</protein>
<sequence length="125" mass="13961">MKKLYLDEDVPEAIAVALRLRGCDVLTVKEAERKGFSDVEQLNYAFSIGRILLTHNIADFCKIHTTFMRNGEPHHGIILSKQLPIGLRSCFKSPCNGHFERGEQECQSSALTAKAELSHSSLANF</sequence>
<keyword evidence="3" id="KW-1185">Reference proteome</keyword>
<dbReference type="HOGENOM" id="CLU_159245_0_0_0"/>
<accession>A0A081C542</accession>
<dbReference type="AlphaFoldDB" id="A0A081C542"/>
<dbReference type="Pfam" id="PF18480">
    <property type="entry name" value="DUF5615"/>
    <property type="match status" value="1"/>
</dbReference>
<evidence type="ECO:0000259" key="1">
    <source>
        <dbReference type="Pfam" id="PF18480"/>
    </source>
</evidence>
<dbReference type="InterPro" id="IPR041049">
    <property type="entry name" value="DUF5615"/>
</dbReference>
<gene>
    <name evidence="2" type="ORF">U27_06682</name>
</gene>
<reference evidence="2" key="1">
    <citation type="journal article" date="2015" name="PeerJ">
        <title>First genomic representation of candidate bacterial phylum KSB3 points to enhanced environmental sensing as a trigger of wastewater bulking.</title>
        <authorList>
            <person name="Sekiguchi Y."/>
            <person name="Ohashi A."/>
            <person name="Parks D.H."/>
            <person name="Yamauchi T."/>
            <person name="Tyson G.W."/>
            <person name="Hugenholtz P."/>
        </authorList>
    </citation>
    <scope>NUCLEOTIDE SEQUENCE [LARGE SCALE GENOMIC DNA]</scope>
</reference>
<name>A0A081C542_VECG1</name>
<dbReference type="STRING" id="1499967.U27_06682"/>
<evidence type="ECO:0000313" key="3">
    <source>
        <dbReference type="Proteomes" id="UP000030661"/>
    </source>
</evidence>